<dbReference type="HOGENOM" id="CLU_1038382_0_0_1"/>
<dbReference type="VEuPathDB" id="FungiDB:AN1492"/>
<organism evidence="1 2">
    <name type="scientific">Emericella nidulans (strain FGSC A4 / ATCC 38163 / CBS 112.46 / NRRL 194 / M139)</name>
    <name type="common">Aspergillus nidulans</name>
    <dbReference type="NCBI Taxonomy" id="227321"/>
    <lineage>
        <taxon>Eukaryota</taxon>
        <taxon>Fungi</taxon>
        <taxon>Dikarya</taxon>
        <taxon>Ascomycota</taxon>
        <taxon>Pezizomycotina</taxon>
        <taxon>Eurotiomycetes</taxon>
        <taxon>Eurotiomycetidae</taxon>
        <taxon>Eurotiales</taxon>
        <taxon>Aspergillaceae</taxon>
        <taxon>Aspergillus</taxon>
        <taxon>Aspergillus subgen. Nidulantes</taxon>
    </lineage>
</organism>
<dbReference type="InParanoid" id="Q5BD88"/>
<accession>C8VMM1</accession>
<sequence>MPFATPIKTSAGITLPVDLKEASVETASMTTAIVAHTLRGMDCMSYKISTGFAVGSNKKLDLASNKWWLLISFDTPKNAKPTWEEDIIRDLMNRLGLPVSEAIPPSDRDSALLQAQNGEQSSRMARIRSKIRTMQQTSRLNSLKSRLDSLTLHHEKTVRVYDDIPFLLSYGAHDADFAIYDELCRHLQAGGETRLCGFAFTLRELQTWDKIDERLDQFSPSFCIVALNVAILAPYSDHSCSKADGGSRFLNPGKLSLHITSSIAMQNQ</sequence>
<keyword evidence="2" id="KW-1185">Reference proteome</keyword>
<proteinExistence type="predicted"/>
<protein>
    <submittedName>
        <fullName evidence="1">Uncharacterized protein</fullName>
    </submittedName>
</protein>
<reference evidence="2" key="1">
    <citation type="journal article" date="2005" name="Nature">
        <title>Sequencing of Aspergillus nidulans and comparative analysis with A. fumigatus and A. oryzae.</title>
        <authorList>
            <person name="Galagan J.E."/>
            <person name="Calvo S.E."/>
            <person name="Cuomo C."/>
            <person name="Ma L.J."/>
            <person name="Wortman J.R."/>
            <person name="Batzoglou S."/>
            <person name="Lee S.I."/>
            <person name="Basturkmen M."/>
            <person name="Spevak C.C."/>
            <person name="Clutterbuck J."/>
            <person name="Kapitonov V."/>
            <person name="Jurka J."/>
            <person name="Scazzocchio C."/>
            <person name="Farman M."/>
            <person name="Butler J."/>
            <person name="Purcell S."/>
            <person name="Harris S."/>
            <person name="Braus G.H."/>
            <person name="Draht O."/>
            <person name="Busch S."/>
            <person name="D'Enfert C."/>
            <person name="Bouchier C."/>
            <person name="Goldman G.H."/>
            <person name="Bell-Pedersen D."/>
            <person name="Griffiths-Jones S."/>
            <person name="Doonan J.H."/>
            <person name="Yu J."/>
            <person name="Vienken K."/>
            <person name="Pain A."/>
            <person name="Freitag M."/>
            <person name="Selker E.U."/>
            <person name="Archer D.B."/>
            <person name="Penalva M.A."/>
            <person name="Oakley B.R."/>
            <person name="Momany M."/>
            <person name="Tanaka T."/>
            <person name="Kumagai T."/>
            <person name="Asai K."/>
            <person name="Machida M."/>
            <person name="Nierman W.C."/>
            <person name="Denning D.W."/>
            <person name="Caddick M."/>
            <person name="Hynes M."/>
            <person name="Paoletti M."/>
            <person name="Fischer R."/>
            <person name="Miller B."/>
            <person name="Dyer P."/>
            <person name="Sachs M.S."/>
            <person name="Osmani S.A."/>
            <person name="Birren B.W."/>
        </authorList>
    </citation>
    <scope>NUCLEOTIDE SEQUENCE [LARGE SCALE GENOMIC DNA]</scope>
    <source>
        <strain evidence="2">FGSC A4 / ATCC 38163 / CBS 112.46 / NRRL 194 / M139</strain>
    </source>
</reference>
<accession>Q5BD88</accession>
<dbReference type="Proteomes" id="UP000000560">
    <property type="component" value="Chromosome VII"/>
</dbReference>
<dbReference type="GeneID" id="2874975"/>
<gene>
    <name evidence="1" type="ORF">ANIA_01492</name>
</gene>
<dbReference type="KEGG" id="ani:ANIA_01492"/>
<dbReference type="RefSeq" id="XP_659096.1">
    <property type="nucleotide sequence ID" value="XM_654004.1"/>
</dbReference>
<evidence type="ECO:0000313" key="2">
    <source>
        <dbReference type="Proteomes" id="UP000000560"/>
    </source>
</evidence>
<dbReference type="EMBL" id="BN001307">
    <property type="protein sequence ID" value="CBF84974.1"/>
    <property type="molecule type" value="Genomic_DNA"/>
</dbReference>
<dbReference type="AlphaFoldDB" id="Q5BD88"/>
<reference evidence="2" key="2">
    <citation type="journal article" date="2009" name="Fungal Genet. Biol.">
        <title>The 2008 update of the Aspergillus nidulans genome annotation: a community effort.</title>
        <authorList>
            <person name="Wortman J.R."/>
            <person name="Gilsenan J.M."/>
            <person name="Joardar V."/>
            <person name="Deegan J."/>
            <person name="Clutterbuck J."/>
            <person name="Andersen M.R."/>
            <person name="Archer D."/>
            <person name="Bencina M."/>
            <person name="Braus G."/>
            <person name="Coutinho P."/>
            <person name="von Dohren H."/>
            <person name="Doonan J."/>
            <person name="Driessen A.J."/>
            <person name="Durek P."/>
            <person name="Espeso E."/>
            <person name="Fekete E."/>
            <person name="Flipphi M."/>
            <person name="Estrada C.G."/>
            <person name="Geysens S."/>
            <person name="Goldman G."/>
            <person name="de Groot P.W."/>
            <person name="Hansen K."/>
            <person name="Harris S.D."/>
            <person name="Heinekamp T."/>
            <person name="Helmstaedt K."/>
            <person name="Henrissat B."/>
            <person name="Hofmann G."/>
            <person name="Homan T."/>
            <person name="Horio T."/>
            <person name="Horiuchi H."/>
            <person name="James S."/>
            <person name="Jones M."/>
            <person name="Karaffa L."/>
            <person name="Karanyi Z."/>
            <person name="Kato M."/>
            <person name="Keller N."/>
            <person name="Kelly D.E."/>
            <person name="Kiel J.A."/>
            <person name="Kim J.M."/>
            <person name="van der Klei I.J."/>
            <person name="Klis F.M."/>
            <person name="Kovalchuk A."/>
            <person name="Krasevec N."/>
            <person name="Kubicek C.P."/>
            <person name="Liu B."/>
            <person name="Maccabe A."/>
            <person name="Meyer V."/>
            <person name="Mirabito P."/>
            <person name="Miskei M."/>
            <person name="Mos M."/>
            <person name="Mullins J."/>
            <person name="Nelson D.R."/>
            <person name="Nielsen J."/>
            <person name="Oakley B.R."/>
            <person name="Osmani S.A."/>
            <person name="Pakula T."/>
            <person name="Paszewski A."/>
            <person name="Paulsen I."/>
            <person name="Pilsyk S."/>
            <person name="Pocsi I."/>
            <person name="Punt P.J."/>
            <person name="Ram A.F."/>
            <person name="Ren Q."/>
            <person name="Robellet X."/>
            <person name="Robson G."/>
            <person name="Seiboth B."/>
            <person name="van Solingen P."/>
            <person name="Specht T."/>
            <person name="Sun J."/>
            <person name="Taheri-Talesh N."/>
            <person name="Takeshita N."/>
            <person name="Ussery D."/>
            <person name="vanKuyk P.A."/>
            <person name="Visser H."/>
            <person name="van de Vondervoort P.J."/>
            <person name="de Vries R.P."/>
            <person name="Walton J."/>
            <person name="Xiang X."/>
            <person name="Xiong Y."/>
            <person name="Zeng A.P."/>
            <person name="Brandt B.W."/>
            <person name="Cornell M.J."/>
            <person name="van den Hondel C.A."/>
            <person name="Visser J."/>
            <person name="Oliver S.G."/>
            <person name="Turner G."/>
        </authorList>
    </citation>
    <scope>GENOME REANNOTATION</scope>
    <source>
        <strain evidence="2">FGSC A4 / ATCC 38163 / CBS 112.46 / NRRL 194 / M139</strain>
    </source>
</reference>
<evidence type="ECO:0000313" key="1">
    <source>
        <dbReference type="EMBL" id="CBF84974.1"/>
    </source>
</evidence>
<name>Q5BD88_EMENI</name>